<dbReference type="EMBL" id="CAUYUJ010005724">
    <property type="protein sequence ID" value="CAK0814729.1"/>
    <property type="molecule type" value="Genomic_DNA"/>
</dbReference>
<dbReference type="Proteomes" id="UP001189429">
    <property type="component" value="Unassembled WGS sequence"/>
</dbReference>
<proteinExistence type="predicted"/>
<keyword evidence="3" id="KW-1185">Reference proteome</keyword>
<feature type="region of interest" description="Disordered" evidence="1">
    <location>
        <begin position="46"/>
        <end position="79"/>
    </location>
</feature>
<comment type="caution">
    <text evidence="2">The sequence shown here is derived from an EMBL/GenBank/DDBJ whole genome shotgun (WGS) entry which is preliminary data.</text>
</comment>
<name>A0ABN9RBA9_9DINO</name>
<feature type="non-terminal residue" evidence="2">
    <location>
        <position position="79"/>
    </location>
</feature>
<evidence type="ECO:0000313" key="3">
    <source>
        <dbReference type="Proteomes" id="UP001189429"/>
    </source>
</evidence>
<sequence>YPGLPAGFPSYGMPGLLGLPSLPGLPGAPPWGALYPGVAGGCPLPPPGMLGHRPPEHGAYEPSAASQPYGGAHGPQHAH</sequence>
<protein>
    <submittedName>
        <fullName evidence="2">Uncharacterized protein</fullName>
    </submittedName>
</protein>
<accession>A0ABN9RBA9</accession>
<organism evidence="2 3">
    <name type="scientific">Prorocentrum cordatum</name>
    <dbReference type="NCBI Taxonomy" id="2364126"/>
    <lineage>
        <taxon>Eukaryota</taxon>
        <taxon>Sar</taxon>
        <taxon>Alveolata</taxon>
        <taxon>Dinophyceae</taxon>
        <taxon>Prorocentrales</taxon>
        <taxon>Prorocentraceae</taxon>
        <taxon>Prorocentrum</taxon>
    </lineage>
</organism>
<evidence type="ECO:0000256" key="1">
    <source>
        <dbReference type="SAM" id="MobiDB-lite"/>
    </source>
</evidence>
<evidence type="ECO:0000313" key="2">
    <source>
        <dbReference type="EMBL" id="CAK0814729.1"/>
    </source>
</evidence>
<reference evidence="2" key="1">
    <citation type="submission" date="2023-10" db="EMBL/GenBank/DDBJ databases">
        <authorList>
            <person name="Chen Y."/>
            <person name="Shah S."/>
            <person name="Dougan E. K."/>
            <person name="Thang M."/>
            <person name="Chan C."/>
        </authorList>
    </citation>
    <scope>NUCLEOTIDE SEQUENCE [LARGE SCALE GENOMIC DNA]</scope>
</reference>
<gene>
    <name evidence="2" type="ORF">PCOR1329_LOCUS18247</name>
</gene>
<feature type="non-terminal residue" evidence="2">
    <location>
        <position position="1"/>
    </location>
</feature>